<dbReference type="CDD" id="cd00796">
    <property type="entry name" value="INT_Rci_Hp1_C"/>
    <property type="match status" value="1"/>
</dbReference>
<dbReference type="Gene3D" id="1.10.150.130">
    <property type="match status" value="1"/>
</dbReference>
<protein>
    <submittedName>
        <fullName evidence="5">Integrase family protein</fullName>
    </submittedName>
</protein>
<dbReference type="Gene3D" id="3.30.160.250">
    <property type="match status" value="1"/>
</dbReference>
<dbReference type="InterPro" id="IPR013762">
    <property type="entry name" value="Integrase-like_cat_sf"/>
</dbReference>
<evidence type="ECO:0000313" key="5">
    <source>
        <dbReference type="EMBL" id="EGW21592.1"/>
    </source>
</evidence>
<dbReference type="PANTHER" id="PTHR30349:SF94">
    <property type="entry name" value="INTEGRASE_RECOMBINASE HI_1414-RELATED"/>
    <property type="match status" value="1"/>
</dbReference>
<dbReference type="EMBL" id="JH109152">
    <property type="protein sequence ID" value="EGW21592.1"/>
    <property type="molecule type" value="Genomic_DNA"/>
</dbReference>
<dbReference type="GO" id="GO:0015074">
    <property type="term" value="P:DNA integration"/>
    <property type="evidence" value="ECO:0007669"/>
    <property type="project" value="UniProtKB-KW"/>
</dbReference>
<dbReference type="RefSeq" id="WP_006889572.1">
    <property type="nucleotide sequence ID" value="NZ_JH109152.1"/>
</dbReference>
<dbReference type="Gene3D" id="1.10.443.10">
    <property type="entry name" value="Intergrase catalytic core"/>
    <property type="match status" value="1"/>
</dbReference>
<dbReference type="InterPro" id="IPR010998">
    <property type="entry name" value="Integrase_recombinase_N"/>
</dbReference>
<name>G3IUQ7_METTV</name>
<dbReference type="HOGENOM" id="CLU_027562_32_1_6"/>
<dbReference type="Proteomes" id="UP000004664">
    <property type="component" value="Unassembled WGS sequence"/>
</dbReference>
<dbReference type="SUPFAM" id="SSF56349">
    <property type="entry name" value="DNA breaking-rejoining enzymes"/>
    <property type="match status" value="1"/>
</dbReference>
<dbReference type="Pfam" id="PF00589">
    <property type="entry name" value="Phage_integrase"/>
    <property type="match status" value="1"/>
</dbReference>
<dbReference type="GO" id="GO:0003677">
    <property type="term" value="F:DNA binding"/>
    <property type="evidence" value="ECO:0007669"/>
    <property type="project" value="UniProtKB-KW"/>
</dbReference>
<keyword evidence="2" id="KW-0238">DNA-binding</keyword>
<proteinExistence type="predicted"/>
<dbReference type="PROSITE" id="PS51898">
    <property type="entry name" value="TYR_RECOMBINASE"/>
    <property type="match status" value="1"/>
</dbReference>
<evidence type="ECO:0000259" key="4">
    <source>
        <dbReference type="PROSITE" id="PS51898"/>
    </source>
</evidence>
<dbReference type="SUPFAM" id="SSF143100">
    <property type="entry name" value="TTHA1013/TTHA0281-like"/>
    <property type="match status" value="1"/>
</dbReference>
<evidence type="ECO:0000256" key="3">
    <source>
        <dbReference type="ARBA" id="ARBA00023172"/>
    </source>
</evidence>
<gene>
    <name evidence="5" type="ORF">Mettu_0360</name>
</gene>
<evidence type="ECO:0000313" key="6">
    <source>
        <dbReference type="Proteomes" id="UP000004664"/>
    </source>
</evidence>
<dbReference type="eggNOG" id="COG0582">
    <property type="taxonomic scope" value="Bacteria"/>
</dbReference>
<dbReference type="InterPro" id="IPR002104">
    <property type="entry name" value="Integrase_catalytic"/>
</dbReference>
<dbReference type="InterPro" id="IPR011010">
    <property type="entry name" value="DNA_brk_join_enz"/>
</dbReference>
<accession>G3IUQ7</accession>
<feature type="domain" description="Tyr recombinase" evidence="4">
    <location>
        <begin position="119"/>
        <end position="286"/>
    </location>
</feature>
<dbReference type="InterPro" id="IPR035069">
    <property type="entry name" value="TTHA1013/TTHA0281-like"/>
</dbReference>
<dbReference type="OrthoDB" id="9057547at2"/>
<dbReference type="InterPro" id="IPR050090">
    <property type="entry name" value="Tyrosine_recombinase_XerCD"/>
</dbReference>
<evidence type="ECO:0000256" key="1">
    <source>
        <dbReference type="ARBA" id="ARBA00022908"/>
    </source>
</evidence>
<organism evidence="5 6">
    <name type="scientific">Methylobacter tundripaludum (strain ATCC BAA-1195 / DSM 17260 / SV96)</name>
    <dbReference type="NCBI Taxonomy" id="697282"/>
    <lineage>
        <taxon>Bacteria</taxon>
        <taxon>Pseudomonadati</taxon>
        <taxon>Pseudomonadota</taxon>
        <taxon>Gammaproteobacteria</taxon>
        <taxon>Methylococcales</taxon>
        <taxon>Methylococcaceae</taxon>
        <taxon>Methylobacter</taxon>
    </lineage>
</organism>
<reference evidence="5 6" key="1">
    <citation type="submission" date="2011-06" db="EMBL/GenBank/DDBJ databases">
        <title>Genomic sequence of Methylobacter tundripaludum SV96.</title>
        <authorList>
            <consortium name="US DOE Joint Genome Institute"/>
            <person name="Lucas S."/>
            <person name="Han J."/>
            <person name="Lapidus A."/>
            <person name="Cheng J.-F."/>
            <person name="Goodwin L."/>
            <person name="Pitluck S."/>
            <person name="Held B."/>
            <person name="Detter J.C."/>
            <person name="Han C."/>
            <person name="Tapia R."/>
            <person name="Land M."/>
            <person name="Hauser L."/>
            <person name="Kyrpides N."/>
            <person name="Ivanova N."/>
            <person name="Ovchinnikova G."/>
            <person name="Pagani I."/>
            <person name="Klotz M.G."/>
            <person name="Dispirito A.A."/>
            <person name="Murrell J.C."/>
            <person name="Dunfield P."/>
            <person name="Kalyuzhnaya M.G."/>
            <person name="Svenning M."/>
            <person name="Trotsenko Y.A."/>
            <person name="Stein L.Y."/>
            <person name="Woyke T."/>
        </authorList>
    </citation>
    <scope>NUCLEOTIDE SEQUENCE [LARGE SCALE GENOMIC DNA]</scope>
    <source>
        <strain evidence="6">ATCC BAA-1195 / DSM 17260 / SV96</strain>
    </source>
</reference>
<keyword evidence="3" id="KW-0233">DNA recombination</keyword>
<dbReference type="eggNOG" id="COG1598">
    <property type="taxonomic scope" value="Bacteria"/>
</dbReference>
<evidence type="ECO:0000256" key="2">
    <source>
        <dbReference type="ARBA" id="ARBA00023125"/>
    </source>
</evidence>
<dbReference type="AlphaFoldDB" id="G3IUQ7"/>
<dbReference type="STRING" id="697282.Mettu_0360"/>
<dbReference type="PANTHER" id="PTHR30349">
    <property type="entry name" value="PHAGE INTEGRASE-RELATED"/>
    <property type="match status" value="1"/>
</dbReference>
<sequence>MNTNNTNKIITLRDALIMYQDRVSIYKKGHTQEKYRIALYCRYPIADLPVRSITSVDVASFRDQRLSEINPRTGNRLASATVRLDLALLSDMFRIGKIEWGICDDNPVANIRKPKLSPGRDRRLTAREERMILRYCNKQGTKAMLAIFQLALETAMRQGEILSLRWEHINLKARIAHLSDTKSGSKRDVPLTMAARDILTGQGVKSSGRVFSYTSNGLKSSWRSMIRNLLINDLHFHDLRHEAISRLVERGVFDLMEVAAISGHKSLAMLKRYTHLRTQRLVHKLDAGTNKGKAAVLSHLVPYPAYIDKDDAGIKVTFPDFDQLHVIGPCINSAVQSAQDALLRKILTMMRQGKTIPPPDNYLETLDESKILRLDPLANCE</sequence>
<dbReference type="GO" id="GO:0006310">
    <property type="term" value="P:DNA recombination"/>
    <property type="evidence" value="ECO:0007669"/>
    <property type="project" value="UniProtKB-KW"/>
</dbReference>
<keyword evidence="6" id="KW-1185">Reference proteome</keyword>
<keyword evidence="1" id="KW-0229">DNA integration</keyword>